<keyword evidence="8" id="KW-1185">Reference proteome</keyword>
<feature type="transmembrane region" description="Helical" evidence="6">
    <location>
        <begin position="234"/>
        <end position="255"/>
    </location>
</feature>
<comment type="subcellular location">
    <subcellularLocation>
        <location evidence="1">Cell membrane</location>
        <topology evidence="1">Multi-pass membrane protein</topology>
    </subcellularLocation>
</comment>
<feature type="transmembrane region" description="Helical" evidence="6">
    <location>
        <begin position="54"/>
        <end position="74"/>
    </location>
</feature>
<dbReference type="PANTHER" id="PTHR23513">
    <property type="entry name" value="INTEGRAL MEMBRANE EFFLUX PROTEIN-RELATED"/>
    <property type="match status" value="1"/>
</dbReference>
<evidence type="ECO:0000256" key="1">
    <source>
        <dbReference type="ARBA" id="ARBA00004651"/>
    </source>
</evidence>
<protein>
    <submittedName>
        <fullName evidence="7">Putative MFS family arabinose efflux permease</fullName>
    </submittedName>
</protein>
<dbReference type="PANTHER" id="PTHR23513:SF6">
    <property type="entry name" value="MAJOR FACILITATOR SUPERFAMILY ASSOCIATED DOMAIN-CONTAINING PROTEIN"/>
    <property type="match status" value="1"/>
</dbReference>
<evidence type="ECO:0000313" key="7">
    <source>
        <dbReference type="EMBL" id="MBG6138344.1"/>
    </source>
</evidence>
<feature type="transmembrane region" description="Helical" evidence="6">
    <location>
        <begin position="267"/>
        <end position="285"/>
    </location>
</feature>
<dbReference type="Proteomes" id="UP000622552">
    <property type="component" value="Unassembled WGS sequence"/>
</dbReference>
<evidence type="ECO:0000256" key="4">
    <source>
        <dbReference type="ARBA" id="ARBA00022989"/>
    </source>
</evidence>
<dbReference type="AlphaFoldDB" id="A0A8J7GTT8"/>
<evidence type="ECO:0000256" key="6">
    <source>
        <dbReference type="SAM" id="Phobius"/>
    </source>
</evidence>
<dbReference type="SUPFAM" id="SSF103473">
    <property type="entry name" value="MFS general substrate transporter"/>
    <property type="match status" value="1"/>
</dbReference>
<dbReference type="InterPro" id="IPR036259">
    <property type="entry name" value="MFS_trans_sf"/>
</dbReference>
<keyword evidence="4 6" id="KW-1133">Transmembrane helix</keyword>
<dbReference type="Gene3D" id="1.20.1250.20">
    <property type="entry name" value="MFS general substrate transporter like domains"/>
    <property type="match status" value="1"/>
</dbReference>
<feature type="transmembrane region" description="Helical" evidence="6">
    <location>
        <begin position="380"/>
        <end position="405"/>
    </location>
</feature>
<dbReference type="RefSeq" id="WP_197005117.1">
    <property type="nucleotide sequence ID" value="NZ_BONS01000017.1"/>
</dbReference>
<evidence type="ECO:0000313" key="8">
    <source>
        <dbReference type="Proteomes" id="UP000622552"/>
    </source>
</evidence>
<dbReference type="GO" id="GO:0022857">
    <property type="term" value="F:transmembrane transporter activity"/>
    <property type="evidence" value="ECO:0007669"/>
    <property type="project" value="InterPro"/>
</dbReference>
<dbReference type="InterPro" id="IPR011701">
    <property type="entry name" value="MFS"/>
</dbReference>
<evidence type="ECO:0000256" key="3">
    <source>
        <dbReference type="ARBA" id="ARBA00022692"/>
    </source>
</evidence>
<proteinExistence type="predicted"/>
<evidence type="ECO:0000256" key="5">
    <source>
        <dbReference type="ARBA" id="ARBA00023136"/>
    </source>
</evidence>
<dbReference type="EMBL" id="JADOUF010000001">
    <property type="protein sequence ID" value="MBG6138344.1"/>
    <property type="molecule type" value="Genomic_DNA"/>
</dbReference>
<keyword evidence="2" id="KW-1003">Cell membrane</keyword>
<dbReference type="GO" id="GO:0005886">
    <property type="term" value="C:plasma membrane"/>
    <property type="evidence" value="ECO:0007669"/>
    <property type="project" value="UniProtKB-SubCell"/>
</dbReference>
<sequence>MTQPIDTTETPQAPRLGRDFQRYWQSYTVNATGSALAAGALPLVAIVVLHADALQVSLLAAVGSIAAAIISLPLGAHVDRADKRTIMITTDVVQFAAVASVPLAAAFGALTFAHLCLIAIIQTTCAIAANSSAFAYVKQAVPVELRTLANSRTDTVAWTTQTLGPPAGGALIGLIGPTVTLIADAASYLASALLLRRVTPAPPAADAQPAAVWSRRELFAGWSLLLREPGLRALYFNAMIFGGAITWSSPLIAILMLREAHATPLQYGIALGIPGLGGLAGAWLSPKIATRLGTNRTMLIFGLARTPWLLALPLAGSGWAAVAVITGSQLALMSTAGIFNPLFSTYRMTATPDHLMARVSAAWSVTAKSVQPLFITAGGVLATVLTIRSSLLVAGAFCVTSALFLPWRTPATPQG</sequence>
<dbReference type="CDD" id="cd06173">
    <property type="entry name" value="MFS_MefA_like"/>
    <property type="match status" value="1"/>
</dbReference>
<gene>
    <name evidence="7" type="ORF">IW245_004538</name>
</gene>
<accession>A0A8J7GTT8</accession>
<reference evidence="7" key="1">
    <citation type="submission" date="2020-11" db="EMBL/GenBank/DDBJ databases">
        <title>Sequencing the genomes of 1000 actinobacteria strains.</title>
        <authorList>
            <person name="Klenk H.-P."/>
        </authorList>
    </citation>
    <scope>NUCLEOTIDE SEQUENCE</scope>
    <source>
        <strain evidence="7">DSM 45356</strain>
    </source>
</reference>
<comment type="caution">
    <text evidence="7">The sequence shown here is derived from an EMBL/GenBank/DDBJ whole genome shotgun (WGS) entry which is preliminary data.</text>
</comment>
<keyword evidence="3 6" id="KW-0812">Transmembrane</keyword>
<name>A0A8J7GTT8_9ACTN</name>
<keyword evidence="5 6" id="KW-0472">Membrane</keyword>
<feature type="transmembrane region" description="Helical" evidence="6">
    <location>
        <begin position="27"/>
        <end position="48"/>
    </location>
</feature>
<evidence type="ECO:0000256" key="2">
    <source>
        <dbReference type="ARBA" id="ARBA00022475"/>
    </source>
</evidence>
<organism evidence="7 8">
    <name type="scientific">Longispora fulva</name>
    <dbReference type="NCBI Taxonomy" id="619741"/>
    <lineage>
        <taxon>Bacteria</taxon>
        <taxon>Bacillati</taxon>
        <taxon>Actinomycetota</taxon>
        <taxon>Actinomycetes</taxon>
        <taxon>Micromonosporales</taxon>
        <taxon>Micromonosporaceae</taxon>
        <taxon>Longispora</taxon>
    </lineage>
</organism>
<dbReference type="Pfam" id="PF07690">
    <property type="entry name" value="MFS_1"/>
    <property type="match status" value="1"/>
</dbReference>